<feature type="compositionally biased region" description="Pro residues" evidence="1">
    <location>
        <begin position="58"/>
        <end position="78"/>
    </location>
</feature>
<reference evidence="4 5" key="1">
    <citation type="submission" date="2023-12" db="EMBL/GenBank/DDBJ databases">
        <title>Streptomyces sp. V4-01.</title>
        <authorList>
            <person name="Somphong A."/>
            <person name="Phongsopitanun W."/>
        </authorList>
    </citation>
    <scope>NUCLEOTIDE SEQUENCE [LARGE SCALE GENOMIC DNA]</scope>
    <source>
        <strain evidence="4 5">V4-01</strain>
    </source>
</reference>
<evidence type="ECO:0000259" key="3">
    <source>
        <dbReference type="Pfam" id="PF26056"/>
    </source>
</evidence>
<protein>
    <recommendedName>
        <fullName evidence="3">DUF8017 domain-containing protein</fullName>
    </recommendedName>
</protein>
<evidence type="ECO:0000313" key="5">
    <source>
        <dbReference type="Proteomes" id="UP001344658"/>
    </source>
</evidence>
<feature type="region of interest" description="Disordered" evidence="1">
    <location>
        <begin position="1"/>
        <end position="99"/>
    </location>
</feature>
<keyword evidence="2" id="KW-0812">Transmembrane</keyword>
<sequence>MPHPPQQPPGGYGTPNPYAQPTQPAPPAPQPGYPQQPPAPQPGYGYPQYAAPTQPYGTPAPSPYGPPGYQQQPPPGYPTPQAWGPPVAGGPDGRPPKKRNTTTIAIAVTASVAVLAAVAVGAVYLTGHKKDDAHGDPTPTPTATSATPPTAAPTATATTSAPGVGGGSDDSPRGAPVDIKPVVPGWKVVERDERNVLFDVPSDWTVDSQGMTIGFEDKDGNPAVAMSAPAYYKHDWCKTAHGTADRAVAGTKGANGATSVRNAAEVQAQSWAYWAYHTDGKGTFSKAQNSRAFHNAHGISGWQAEATASRLPIADKCSSPGGKAWTVAWLDPTQSDPAKRLVVWVLYADQGVSDQVAQATVDRIKDSIRLIKK</sequence>
<dbReference type="Pfam" id="PF26056">
    <property type="entry name" value="DUF8017"/>
    <property type="match status" value="1"/>
</dbReference>
<keyword evidence="5" id="KW-1185">Reference proteome</keyword>
<feature type="transmembrane region" description="Helical" evidence="2">
    <location>
        <begin position="104"/>
        <end position="125"/>
    </location>
</feature>
<proteinExistence type="predicted"/>
<feature type="compositionally biased region" description="Low complexity" evidence="1">
    <location>
        <begin position="42"/>
        <end position="57"/>
    </location>
</feature>
<comment type="caution">
    <text evidence="4">The sequence shown here is derived from an EMBL/GenBank/DDBJ whole genome shotgun (WGS) entry which is preliminary data.</text>
</comment>
<evidence type="ECO:0000256" key="2">
    <source>
        <dbReference type="SAM" id="Phobius"/>
    </source>
</evidence>
<dbReference type="InterPro" id="IPR058330">
    <property type="entry name" value="DUF8017"/>
</dbReference>
<feature type="region of interest" description="Disordered" evidence="1">
    <location>
        <begin position="129"/>
        <end position="179"/>
    </location>
</feature>
<name>A0ABU7PFL2_9ACTN</name>
<organism evidence="4 5">
    <name type="scientific">Actinacidiphila polyblastidii</name>
    <dbReference type="NCBI Taxonomy" id="3110430"/>
    <lineage>
        <taxon>Bacteria</taxon>
        <taxon>Bacillati</taxon>
        <taxon>Actinomycetota</taxon>
        <taxon>Actinomycetes</taxon>
        <taxon>Kitasatosporales</taxon>
        <taxon>Streptomycetaceae</taxon>
        <taxon>Actinacidiphila</taxon>
    </lineage>
</organism>
<evidence type="ECO:0000313" key="4">
    <source>
        <dbReference type="EMBL" id="MEE4543862.1"/>
    </source>
</evidence>
<accession>A0ABU7PFL2</accession>
<feature type="compositionally biased region" description="Low complexity" evidence="1">
    <location>
        <begin position="141"/>
        <end position="162"/>
    </location>
</feature>
<dbReference type="EMBL" id="JAZEWV010000013">
    <property type="protein sequence ID" value="MEE4543862.1"/>
    <property type="molecule type" value="Genomic_DNA"/>
</dbReference>
<feature type="domain" description="DUF8017" evidence="3">
    <location>
        <begin position="180"/>
        <end position="371"/>
    </location>
</feature>
<feature type="compositionally biased region" description="Pro residues" evidence="1">
    <location>
        <begin position="23"/>
        <end position="41"/>
    </location>
</feature>
<dbReference type="Proteomes" id="UP001344658">
    <property type="component" value="Unassembled WGS sequence"/>
</dbReference>
<dbReference type="RefSeq" id="WP_330796654.1">
    <property type="nucleotide sequence ID" value="NZ_JAZEWV010000013.1"/>
</dbReference>
<gene>
    <name evidence="4" type="ORF">V2S66_18025</name>
</gene>
<evidence type="ECO:0000256" key="1">
    <source>
        <dbReference type="SAM" id="MobiDB-lite"/>
    </source>
</evidence>
<keyword evidence="2" id="KW-0472">Membrane</keyword>
<keyword evidence="2" id="KW-1133">Transmembrane helix</keyword>